<sequence>MLAFLKGLGIGFLCLLLFVAGVIFNVEFLNKEKSNHNLYFSRNIEVSNTLKPDLLYANINFWANENLSSKITLSKDEKAQIANTFNEIIKRTQKENFCQGGSFDLNPNFSYQEGAKILKGQTLHANLICEFKENQIQDFNKMLNDIDFILEKNIFIGVSTPAIKTKFSKDILNKNKEKLYKELLHTAYSYEKTYSLDLNKTCTLKNLQVNNYINTPLLNTKSNNIELSSPIIHEKEQILSAKALFVCK</sequence>
<evidence type="ECO:0000313" key="3">
    <source>
        <dbReference type="Proteomes" id="UP000093205"/>
    </source>
</evidence>
<dbReference type="RefSeq" id="WP_066779032.1">
    <property type="nucleotide sequence ID" value="NZ_CBCSFE010000007.1"/>
</dbReference>
<reference evidence="3 4" key="1">
    <citation type="submission" date="2018-08" db="EMBL/GenBank/DDBJ databases">
        <title>Survival mechanisms of Campylobacter hepaticus identified by genomic analysis and comparative transcriptomic analysis of in vivo and in vitro derived bacteria.</title>
        <authorList>
            <person name="Van T.T.H."/>
            <person name="Moore R.J."/>
        </authorList>
    </citation>
    <scope>NUCLEOTIDE SEQUENCE [LARGE SCALE GENOMIC DNA]</scope>
    <source>
        <strain evidence="2 4">54L</strain>
        <strain evidence="1 3">HV10</strain>
    </source>
</reference>
<evidence type="ECO:0000313" key="4">
    <source>
        <dbReference type="Proteomes" id="UP000286095"/>
    </source>
</evidence>
<name>A0A424Z1G3_9BACT</name>
<evidence type="ECO:0008006" key="5">
    <source>
        <dbReference type="Google" id="ProtNLM"/>
    </source>
</evidence>
<organism evidence="2 4">
    <name type="scientific">Campylobacter hepaticus</name>
    <dbReference type="NCBI Taxonomy" id="1813019"/>
    <lineage>
        <taxon>Bacteria</taxon>
        <taxon>Pseudomonadati</taxon>
        <taxon>Campylobacterota</taxon>
        <taxon>Epsilonproteobacteria</taxon>
        <taxon>Campylobacterales</taxon>
        <taxon>Campylobacteraceae</taxon>
        <taxon>Campylobacter</taxon>
    </lineage>
</organism>
<keyword evidence="3" id="KW-1185">Reference proteome</keyword>
<dbReference type="GeneID" id="44005198"/>
<dbReference type="EMBL" id="CP031611">
    <property type="protein sequence ID" value="AXP09322.1"/>
    <property type="molecule type" value="Genomic_DNA"/>
</dbReference>
<dbReference type="AlphaFoldDB" id="A0A424Z1G3"/>
<evidence type="ECO:0000313" key="1">
    <source>
        <dbReference type="EMBL" id="AXP09322.1"/>
    </source>
</evidence>
<gene>
    <name evidence="1" type="ORF">A2J15_006615</name>
    <name evidence="2" type="ORF">DZD40_02760</name>
</gene>
<dbReference type="Proteomes" id="UP000286095">
    <property type="component" value="Unassembled WGS sequence"/>
</dbReference>
<protein>
    <recommendedName>
        <fullName evidence="5">DUF541 domain-containing protein</fullName>
    </recommendedName>
</protein>
<dbReference type="Proteomes" id="UP000093205">
    <property type="component" value="Chromosome"/>
</dbReference>
<evidence type="ECO:0000313" key="2">
    <source>
        <dbReference type="EMBL" id="RQD88030.1"/>
    </source>
</evidence>
<accession>A0A424Z1G3</accession>
<dbReference type="EMBL" id="QURW01000005">
    <property type="protein sequence ID" value="RQD88030.1"/>
    <property type="molecule type" value="Genomic_DNA"/>
</dbReference>
<dbReference type="KEGG" id="chw:A2J15_006615"/>
<proteinExistence type="predicted"/>
<dbReference type="OrthoDB" id="5360249at2"/>